<reference evidence="1 2" key="1">
    <citation type="journal article" date="2019" name="Sci. Rep.">
        <title>Orb-weaving spider Araneus ventricosus genome elucidates the spidroin gene catalogue.</title>
        <authorList>
            <person name="Kono N."/>
            <person name="Nakamura H."/>
            <person name="Ohtoshi R."/>
            <person name="Moran D.A.P."/>
            <person name="Shinohara A."/>
            <person name="Yoshida Y."/>
            <person name="Fujiwara M."/>
            <person name="Mori M."/>
            <person name="Tomita M."/>
            <person name="Arakawa K."/>
        </authorList>
    </citation>
    <scope>NUCLEOTIDE SEQUENCE [LARGE SCALE GENOMIC DNA]</scope>
</reference>
<organism evidence="1 2">
    <name type="scientific">Araneus ventricosus</name>
    <name type="common">Orbweaver spider</name>
    <name type="synonym">Epeira ventricosa</name>
    <dbReference type="NCBI Taxonomy" id="182803"/>
    <lineage>
        <taxon>Eukaryota</taxon>
        <taxon>Metazoa</taxon>
        <taxon>Ecdysozoa</taxon>
        <taxon>Arthropoda</taxon>
        <taxon>Chelicerata</taxon>
        <taxon>Arachnida</taxon>
        <taxon>Araneae</taxon>
        <taxon>Araneomorphae</taxon>
        <taxon>Entelegynae</taxon>
        <taxon>Araneoidea</taxon>
        <taxon>Araneidae</taxon>
        <taxon>Araneus</taxon>
    </lineage>
</organism>
<accession>A0A4Y2RZ91</accession>
<comment type="caution">
    <text evidence="1">The sequence shown here is derived from an EMBL/GenBank/DDBJ whole genome shotgun (WGS) entry which is preliminary data.</text>
</comment>
<protein>
    <submittedName>
        <fullName evidence="1">Uncharacterized protein</fullName>
    </submittedName>
</protein>
<sequence>MAQLLPCWTGNNCSFHIPLNRRRSAGAMEDSSKWRSMLYRNSINLGRYHRVGDKASSVQTSEVIVVAGKCLVVPNRKFNPFVFFRKKNWNRWLKNFCKVSMTLRYVRRRGARNCTRFNRANSV</sequence>
<proteinExistence type="predicted"/>
<evidence type="ECO:0000313" key="1">
    <source>
        <dbReference type="EMBL" id="GBN80290.1"/>
    </source>
</evidence>
<keyword evidence="2" id="KW-1185">Reference proteome</keyword>
<evidence type="ECO:0000313" key="2">
    <source>
        <dbReference type="Proteomes" id="UP000499080"/>
    </source>
</evidence>
<name>A0A4Y2RZ91_ARAVE</name>
<dbReference type="Proteomes" id="UP000499080">
    <property type="component" value="Unassembled WGS sequence"/>
</dbReference>
<dbReference type="EMBL" id="BGPR01018846">
    <property type="protein sequence ID" value="GBN80290.1"/>
    <property type="molecule type" value="Genomic_DNA"/>
</dbReference>
<dbReference type="AlphaFoldDB" id="A0A4Y2RZ91"/>
<gene>
    <name evidence="1" type="ORF">AVEN_107432_1</name>
</gene>